<gene>
    <name evidence="3" type="ORF">Q6348_08500</name>
</gene>
<protein>
    <submittedName>
        <fullName evidence="3">GTPase</fullName>
    </submittedName>
</protein>
<dbReference type="InterPro" id="IPR005662">
    <property type="entry name" value="GTPase_Era-like"/>
</dbReference>
<feature type="transmembrane region" description="Helical" evidence="1">
    <location>
        <begin position="473"/>
        <end position="493"/>
    </location>
</feature>
<dbReference type="Gene3D" id="3.40.50.300">
    <property type="entry name" value="P-loop containing nucleotide triphosphate hydrolases"/>
    <property type="match status" value="1"/>
</dbReference>
<dbReference type="InterPro" id="IPR027417">
    <property type="entry name" value="P-loop_NTPase"/>
</dbReference>
<feature type="transmembrane region" description="Helical" evidence="1">
    <location>
        <begin position="430"/>
        <end position="453"/>
    </location>
</feature>
<accession>A0ABT9DD93</accession>
<organism evidence="3 4">
    <name type="scientific">Actinotalea lenta</name>
    <dbReference type="NCBI Taxonomy" id="3064654"/>
    <lineage>
        <taxon>Bacteria</taxon>
        <taxon>Bacillati</taxon>
        <taxon>Actinomycetota</taxon>
        <taxon>Actinomycetes</taxon>
        <taxon>Micrococcales</taxon>
        <taxon>Cellulomonadaceae</taxon>
        <taxon>Actinotalea</taxon>
    </lineage>
</organism>
<evidence type="ECO:0000313" key="3">
    <source>
        <dbReference type="EMBL" id="MDO8107233.1"/>
    </source>
</evidence>
<dbReference type="InterPro" id="IPR006073">
    <property type="entry name" value="GTP-bd"/>
</dbReference>
<sequence length="551" mass="58058">MVEATVVLIADRFAALDDAVQQAVAAGPEVLPGPLVEQVRALEHRAGERLRLSERHTVVAVAGATGSGKSSLVNALVGEEVATVDVLRPTTAHAMAVVHGVADAGPLLDWLEIDERVGRPDARPGGLVLVDMPDHDSVRTSHRLEAERLIGLVDLMVWVLDPQKYADAAVHERYLRTLAAYRDVLLVVLNQVDRLEPDQAEVTLGDVRRLLAEDGLDGVRVLPVSARTGAGVADLRNTLADVAFRHEAHRARLEADVMSLADRVVACCGTDDVAVPRADRALVDALALAAKVPTVVEAAAGSYRLSARLATGWPPTRWLARLRADPLHAMHLAPARHPRGTEQGTGRGVDRETDEAVARTSLPPAGPAERAHAAGAVRDWRDRAVAALPDSWALAARGADLDLADELDHAVASTPVVAGRTPLWWRAVGALQWLVLVLAIVGVGWLAALAGMGALRLPVPDPPRWGALPVPTALALGGALLGLLLAGVARLAAGVGARRAGGRAAARLHDAVARVADARVVAPVADVVARHQACRAAATRAAARARRREGR</sequence>
<dbReference type="RefSeq" id="WP_304600865.1">
    <property type="nucleotide sequence ID" value="NZ_JAUQYP010000001.1"/>
</dbReference>
<evidence type="ECO:0000313" key="4">
    <source>
        <dbReference type="Proteomes" id="UP001232536"/>
    </source>
</evidence>
<keyword evidence="1" id="KW-0812">Transmembrane</keyword>
<dbReference type="Proteomes" id="UP001232536">
    <property type="component" value="Unassembled WGS sequence"/>
</dbReference>
<dbReference type="Pfam" id="PF01926">
    <property type="entry name" value="MMR_HSR1"/>
    <property type="match status" value="1"/>
</dbReference>
<dbReference type="EMBL" id="JAUQYP010000001">
    <property type="protein sequence ID" value="MDO8107233.1"/>
    <property type="molecule type" value="Genomic_DNA"/>
</dbReference>
<proteinExistence type="predicted"/>
<dbReference type="PANTHER" id="PTHR42698">
    <property type="entry name" value="GTPASE ERA"/>
    <property type="match status" value="1"/>
</dbReference>
<keyword evidence="1" id="KW-1133">Transmembrane helix</keyword>
<feature type="domain" description="G" evidence="2">
    <location>
        <begin position="59"/>
        <end position="189"/>
    </location>
</feature>
<evidence type="ECO:0000259" key="2">
    <source>
        <dbReference type="Pfam" id="PF01926"/>
    </source>
</evidence>
<dbReference type="SUPFAM" id="SSF52540">
    <property type="entry name" value="P-loop containing nucleoside triphosphate hydrolases"/>
    <property type="match status" value="1"/>
</dbReference>
<keyword evidence="1" id="KW-0472">Membrane</keyword>
<name>A0ABT9DD93_9CELL</name>
<evidence type="ECO:0000256" key="1">
    <source>
        <dbReference type="SAM" id="Phobius"/>
    </source>
</evidence>
<reference evidence="3 4" key="1">
    <citation type="submission" date="2023-07" db="EMBL/GenBank/DDBJ databases">
        <title>Description of novel actinomycetes strains, isolated from tidal flat sediment.</title>
        <authorList>
            <person name="Lu C."/>
        </authorList>
    </citation>
    <scope>NUCLEOTIDE SEQUENCE [LARGE SCALE GENOMIC DNA]</scope>
    <source>
        <strain evidence="3 4">SYSU T00b441</strain>
    </source>
</reference>
<comment type="caution">
    <text evidence="3">The sequence shown here is derived from an EMBL/GenBank/DDBJ whole genome shotgun (WGS) entry which is preliminary data.</text>
</comment>
<keyword evidence="4" id="KW-1185">Reference proteome</keyword>
<dbReference type="PANTHER" id="PTHR42698:SF1">
    <property type="entry name" value="GTPASE ERA, MITOCHONDRIAL"/>
    <property type="match status" value="1"/>
</dbReference>